<evidence type="ECO:0000256" key="5">
    <source>
        <dbReference type="ARBA" id="ARBA00023187"/>
    </source>
</evidence>
<evidence type="ECO:0000256" key="6">
    <source>
        <dbReference type="ARBA" id="ARBA00023242"/>
    </source>
</evidence>
<dbReference type="GO" id="GO:0000381">
    <property type="term" value="P:regulation of alternative mRNA splicing, via spliceosome"/>
    <property type="evidence" value="ECO:0007669"/>
    <property type="project" value="TreeGrafter"/>
</dbReference>
<evidence type="ECO:0000313" key="11">
    <source>
        <dbReference type="Proteomes" id="UP000799777"/>
    </source>
</evidence>
<keyword evidence="7" id="KW-0175">Coiled coil</keyword>
<accession>A0A9P4LM49</accession>
<dbReference type="PANTHER" id="PTHR15316:SF1">
    <property type="entry name" value="SPLICING FACTOR 3A SUBUNIT 1"/>
    <property type="match status" value="1"/>
</dbReference>
<evidence type="ECO:0000259" key="9">
    <source>
        <dbReference type="PROSITE" id="PS50128"/>
    </source>
</evidence>
<feature type="region of interest" description="Disordered" evidence="8">
    <location>
        <begin position="89"/>
        <end position="108"/>
    </location>
</feature>
<feature type="coiled-coil region" evidence="7">
    <location>
        <begin position="177"/>
        <end position="235"/>
    </location>
</feature>
<feature type="domain" description="SURP motif" evidence="9">
    <location>
        <begin position="128"/>
        <end position="170"/>
    </location>
</feature>
<feature type="compositionally biased region" description="Low complexity" evidence="8">
    <location>
        <begin position="361"/>
        <end position="372"/>
    </location>
</feature>
<evidence type="ECO:0000256" key="4">
    <source>
        <dbReference type="ARBA" id="ARBA00022737"/>
    </source>
</evidence>
<feature type="domain" description="SURP motif" evidence="9">
    <location>
        <begin position="34"/>
        <end position="78"/>
    </location>
</feature>
<gene>
    <name evidence="10" type="ORF">EK21DRAFT_61275</name>
</gene>
<organism evidence="10 11">
    <name type="scientific">Setomelanomma holmii</name>
    <dbReference type="NCBI Taxonomy" id="210430"/>
    <lineage>
        <taxon>Eukaryota</taxon>
        <taxon>Fungi</taxon>
        <taxon>Dikarya</taxon>
        <taxon>Ascomycota</taxon>
        <taxon>Pezizomycotina</taxon>
        <taxon>Dothideomycetes</taxon>
        <taxon>Pleosporomycetidae</taxon>
        <taxon>Pleosporales</taxon>
        <taxon>Pleosporineae</taxon>
        <taxon>Phaeosphaeriaceae</taxon>
        <taxon>Setomelanomma</taxon>
    </lineage>
</organism>
<dbReference type="EMBL" id="ML978174">
    <property type="protein sequence ID" value="KAF2032236.1"/>
    <property type="molecule type" value="Genomic_DNA"/>
</dbReference>
<dbReference type="SUPFAM" id="SSF109905">
    <property type="entry name" value="Surp module (SWAP domain)"/>
    <property type="match status" value="2"/>
</dbReference>
<dbReference type="GO" id="GO:0071004">
    <property type="term" value="C:U2-type prespliceosome"/>
    <property type="evidence" value="ECO:0007669"/>
    <property type="project" value="TreeGrafter"/>
</dbReference>
<evidence type="ECO:0000256" key="7">
    <source>
        <dbReference type="SAM" id="Coils"/>
    </source>
</evidence>
<dbReference type="Pfam" id="PF01805">
    <property type="entry name" value="Surp"/>
    <property type="match status" value="2"/>
</dbReference>
<reference evidence="10" key="1">
    <citation type="journal article" date="2020" name="Stud. Mycol.">
        <title>101 Dothideomycetes genomes: a test case for predicting lifestyles and emergence of pathogens.</title>
        <authorList>
            <person name="Haridas S."/>
            <person name="Albert R."/>
            <person name="Binder M."/>
            <person name="Bloem J."/>
            <person name="Labutti K."/>
            <person name="Salamov A."/>
            <person name="Andreopoulos B."/>
            <person name="Baker S."/>
            <person name="Barry K."/>
            <person name="Bills G."/>
            <person name="Bluhm B."/>
            <person name="Cannon C."/>
            <person name="Castanera R."/>
            <person name="Culley D."/>
            <person name="Daum C."/>
            <person name="Ezra D."/>
            <person name="Gonzalez J."/>
            <person name="Henrissat B."/>
            <person name="Kuo A."/>
            <person name="Liang C."/>
            <person name="Lipzen A."/>
            <person name="Lutzoni F."/>
            <person name="Magnuson J."/>
            <person name="Mondo S."/>
            <person name="Nolan M."/>
            <person name="Ohm R."/>
            <person name="Pangilinan J."/>
            <person name="Park H.-J."/>
            <person name="Ramirez L."/>
            <person name="Alfaro M."/>
            <person name="Sun H."/>
            <person name="Tritt A."/>
            <person name="Yoshinaga Y."/>
            <person name="Zwiers L.-H."/>
            <person name="Turgeon B."/>
            <person name="Goodwin S."/>
            <person name="Spatafora J."/>
            <person name="Crous P."/>
            <person name="Grigoriev I."/>
        </authorList>
    </citation>
    <scope>NUCLEOTIDE SEQUENCE</scope>
    <source>
        <strain evidence="10">CBS 110217</strain>
    </source>
</reference>
<dbReference type="InterPro" id="IPR035967">
    <property type="entry name" value="SWAP/Surp_sf"/>
</dbReference>
<dbReference type="Pfam" id="PF12230">
    <property type="entry name" value="PRP21_like_P"/>
    <property type="match status" value="1"/>
</dbReference>
<sequence length="510" mass="58088">MANPNSDGAAPGVADLGVKPPADVVIPPLTVRENVAKTADFVNRRGEKALHGMIARVSQDPKSNLSFILAGDQYNPYFEWYVQQLREGKGPTGQTAQPVAQKPKGPPEPPKFRFSARMPNISAKDLDVLKLTALYTARVGENWLKELRNRESGNPQFEWLRPNHSFFQFFRSLVDQYKILLEEEQTIEARIEELQHNIKNRFHVLDRAKARAEYVKFTTAQKEKEEKKAEDEKKEYATIDWHDFTVIATVLFDEVDDNADLPPPALLNDLQSQSLEQKAMVSLSTRRLEEAMPDEMPYYNVTQQQYGVPQQPMQAAFPMAPPVQAPYGAYAPPPQDYRSPAERAREEEQARRQAENDQRARAQAATRGAPGRIVTDYVPRAATKKSNTAMSVCPNCKQNIPSNEMEEHIRIELLDPRWKEQRDKQDARYSTTLNHADVANNLKRFASQREDIYDGATGMSISPEEEARRKKAAVSYDGQPDPTKDAARMAQMQSMNVQEQLRRIQEKHRQ</sequence>
<comment type="subcellular location">
    <subcellularLocation>
        <location evidence="1">Nucleus</location>
    </subcellularLocation>
</comment>
<dbReference type="InterPro" id="IPR022030">
    <property type="entry name" value="SF3A1_dom"/>
</dbReference>
<dbReference type="InterPro" id="IPR000061">
    <property type="entry name" value="Surp"/>
</dbReference>
<evidence type="ECO:0000256" key="1">
    <source>
        <dbReference type="ARBA" id="ARBA00004123"/>
    </source>
</evidence>
<dbReference type="PROSITE" id="PS50128">
    <property type="entry name" value="SURP"/>
    <property type="match status" value="2"/>
</dbReference>
<dbReference type="SMART" id="SM00648">
    <property type="entry name" value="SWAP"/>
    <property type="match status" value="2"/>
</dbReference>
<evidence type="ECO:0000256" key="3">
    <source>
        <dbReference type="ARBA" id="ARBA00022728"/>
    </source>
</evidence>
<keyword evidence="5" id="KW-0508">mRNA splicing</keyword>
<name>A0A9P4LM49_9PLEO</name>
<dbReference type="FunFam" id="1.10.10.790:FF:000001">
    <property type="entry name" value="Splicing factor 3a, subunit 1"/>
    <property type="match status" value="1"/>
</dbReference>
<keyword evidence="11" id="KW-1185">Reference proteome</keyword>
<keyword evidence="4" id="KW-0677">Repeat</keyword>
<dbReference type="PANTHER" id="PTHR15316">
    <property type="entry name" value="SPLICEOSOME ASSOCIATED PROTEIN 114/SWAP SPLICING FACTOR-RELATED"/>
    <property type="match status" value="1"/>
</dbReference>
<dbReference type="GO" id="GO:0003723">
    <property type="term" value="F:RNA binding"/>
    <property type="evidence" value="ECO:0007669"/>
    <property type="project" value="InterPro"/>
</dbReference>
<dbReference type="Proteomes" id="UP000799777">
    <property type="component" value="Unassembled WGS sequence"/>
</dbReference>
<feature type="region of interest" description="Disordered" evidence="8">
    <location>
        <begin position="326"/>
        <end position="378"/>
    </location>
</feature>
<dbReference type="GO" id="GO:0005686">
    <property type="term" value="C:U2 snRNP"/>
    <property type="evidence" value="ECO:0007669"/>
    <property type="project" value="TreeGrafter"/>
</dbReference>
<evidence type="ECO:0000256" key="8">
    <source>
        <dbReference type="SAM" id="MobiDB-lite"/>
    </source>
</evidence>
<dbReference type="Gene3D" id="1.10.10.790">
    <property type="entry name" value="Surp module"/>
    <property type="match status" value="2"/>
</dbReference>
<feature type="compositionally biased region" description="Basic and acidic residues" evidence="8">
    <location>
        <begin position="339"/>
        <end position="360"/>
    </location>
</feature>
<proteinExistence type="predicted"/>
<comment type="caution">
    <text evidence="10">The sequence shown here is derived from an EMBL/GenBank/DDBJ whole genome shotgun (WGS) entry which is preliminary data.</text>
</comment>
<evidence type="ECO:0000313" key="10">
    <source>
        <dbReference type="EMBL" id="KAF2032236.1"/>
    </source>
</evidence>
<keyword evidence="2" id="KW-0507">mRNA processing</keyword>
<feature type="region of interest" description="Disordered" evidence="8">
    <location>
        <begin position="456"/>
        <end position="510"/>
    </location>
</feature>
<evidence type="ECO:0000256" key="2">
    <source>
        <dbReference type="ARBA" id="ARBA00022664"/>
    </source>
</evidence>
<dbReference type="AlphaFoldDB" id="A0A9P4LM49"/>
<dbReference type="InterPro" id="IPR045146">
    <property type="entry name" value="SF3A1"/>
</dbReference>
<protein>
    <recommendedName>
        <fullName evidence="9">SURP motif domain-containing protein</fullName>
    </recommendedName>
</protein>
<dbReference type="GO" id="GO:0071013">
    <property type="term" value="C:catalytic step 2 spliceosome"/>
    <property type="evidence" value="ECO:0007669"/>
    <property type="project" value="TreeGrafter"/>
</dbReference>
<keyword evidence="3" id="KW-0747">Spliceosome</keyword>
<keyword evidence="6" id="KW-0539">Nucleus</keyword>
<dbReference type="GO" id="GO:0045292">
    <property type="term" value="P:mRNA cis splicing, via spliceosome"/>
    <property type="evidence" value="ECO:0007669"/>
    <property type="project" value="InterPro"/>
</dbReference>
<dbReference type="OrthoDB" id="447637at2759"/>